<dbReference type="PROSITE" id="PS51352">
    <property type="entry name" value="THIOREDOXIN_2"/>
    <property type="match status" value="1"/>
</dbReference>
<dbReference type="InterPro" id="IPR036249">
    <property type="entry name" value="Thioredoxin-like_sf"/>
</dbReference>
<feature type="transmembrane region" description="Helical" evidence="1">
    <location>
        <begin position="215"/>
        <end position="238"/>
    </location>
</feature>
<evidence type="ECO:0000259" key="2">
    <source>
        <dbReference type="PROSITE" id="PS51352"/>
    </source>
</evidence>
<dbReference type="PANTHER" id="PTHR42852:SF13">
    <property type="entry name" value="PROTEIN DIPZ"/>
    <property type="match status" value="1"/>
</dbReference>
<organism evidence="3 4">
    <name type="scientific">Rhizobium etli bv. mimosae str. IE4771</name>
    <dbReference type="NCBI Taxonomy" id="1432050"/>
    <lineage>
        <taxon>Bacteria</taxon>
        <taxon>Pseudomonadati</taxon>
        <taxon>Pseudomonadota</taxon>
        <taxon>Alphaproteobacteria</taxon>
        <taxon>Hyphomicrobiales</taxon>
        <taxon>Rhizobiaceae</taxon>
        <taxon>Rhizobium/Agrobacterium group</taxon>
        <taxon>Rhizobium</taxon>
    </lineage>
</organism>
<dbReference type="InterPro" id="IPR050553">
    <property type="entry name" value="Thioredoxin_ResA/DsbE_sf"/>
</dbReference>
<feature type="transmembrane region" description="Helical" evidence="1">
    <location>
        <begin position="94"/>
        <end position="118"/>
    </location>
</feature>
<dbReference type="EMBL" id="CP006986">
    <property type="protein sequence ID" value="AIC27648.1"/>
    <property type="molecule type" value="Genomic_DNA"/>
</dbReference>
<dbReference type="Proteomes" id="UP000027180">
    <property type="component" value="Chromosome"/>
</dbReference>
<accession>A0A060HXL2</accession>
<dbReference type="CDD" id="cd03012">
    <property type="entry name" value="TlpA_like_DipZ_like"/>
    <property type="match status" value="1"/>
</dbReference>
<evidence type="ECO:0000313" key="4">
    <source>
        <dbReference type="Proteomes" id="UP000027180"/>
    </source>
</evidence>
<sequence length="645" mass="68264">MYSFVSLLPQRNSSVHFPAKPDTSEIPPPSYIAPLLVQAHRRPESDQSVSEETMMTLLIIAYLGGVLTILSPCILPILPFVFARAGQPFVKSTLPMLTGMAATFALVATLAAVGGNWAIRANEYGRLAAIVLLALFGVSLLSPRFASTLARPLVDLGNNLVNASGGGRTAPTVRSALILGVATGLLWAPCAGPILGLVLTGAALQGANLETSFLLAAYAAGAATSLAVALSVGGKIFAAMKRSLGLGDHIRQVLGAAVLAGVAIIALGLDTSLLSRLSYASTASLEQAVLDRLHAKPPAAAPSELASNDTTIVAADAKKPFRSDLPVEGYAPSLDGAVEWLNSKPLTTEELRGKVVLVDFWTYSCINCIRAIPYTKAWAEKYADQGLVVIGVHAPEFAFEKKIDNVKSAIDDFKIGYPVAVDNDYKIWRAFENSYWPAAYLIDAKGQIRYHHFGEGNYGRTEKAIQDLLREAGSEMTASAPVTPDATGVEAGPDLGNIRSGETYLGYEQATNFSSPEGLQADAPQNYSISKPGLNGWGLSGNWTVGKDQATLDQAGGGITYRFSARDLHLVLGPGDEAKPVRFQVKIDGKSPGPDHGSDIDADGNGAVTATRLYQLVRQSGTVAARNFEIRFLDPGVQAYAFTFG</sequence>
<dbReference type="GO" id="GO:0016209">
    <property type="term" value="F:antioxidant activity"/>
    <property type="evidence" value="ECO:0007669"/>
    <property type="project" value="InterPro"/>
</dbReference>
<evidence type="ECO:0000256" key="1">
    <source>
        <dbReference type="SAM" id="Phobius"/>
    </source>
</evidence>
<feature type="transmembrane region" description="Helical" evidence="1">
    <location>
        <begin position="176"/>
        <end position="203"/>
    </location>
</feature>
<reference evidence="3 4" key="1">
    <citation type="submission" date="2013-12" db="EMBL/GenBank/DDBJ databases">
        <title>Complete genome sequence of Rhizobium etli bv. mimosae IE4771.</title>
        <authorList>
            <person name="Bustos P."/>
            <person name="Santamaria R.I."/>
            <person name="Lozano L."/>
            <person name="Ormeno-Orrillo E."/>
            <person name="Rogel M.A."/>
            <person name="Romero D."/>
            <person name="Cevallos M.A."/>
            <person name="Martinez-Romero E."/>
            <person name="Gonzalez V."/>
        </authorList>
    </citation>
    <scope>NUCLEOTIDE SEQUENCE [LARGE SCALE GENOMIC DNA]</scope>
    <source>
        <strain evidence="3 4">IE4771</strain>
    </source>
</reference>
<evidence type="ECO:0000313" key="3">
    <source>
        <dbReference type="EMBL" id="AIC27648.1"/>
    </source>
</evidence>
<keyword evidence="1" id="KW-0812">Transmembrane</keyword>
<dbReference type="SUPFAM" id="SSF52833">
    <property type="entry name" value="Thioredoxin-like"/>
    <property type="match status" value="1"/>
</dbReference>
<dbReference type="InterPro" id="IPR000866">
    <property type="entry name" value="AhpC/TSA"/>
</dbReference>
<dbReference type="PANTHER" id="PTHR42852">
    <property type="entry name" value="THIOL:DISULFIDE INTERCHANGE PROTEIN DSBE"/>
    <property type="match status" value="1"/>
</dbReference>
<dbReference type="Pfam" id="PF17991">
    <property type="entry name" value="Thioredoxin_10"/>
    <property type="match status" value="1"/>
</dbReference>
<dbReference type="Gene3D" id="3.40.30.10">
    <property type="entry name" value="Glutaredoxin"/>
    <property type="match status" value="1"/>
</dbReference>
<dbReference type="HOGENOM" id="CLU_033708_0_0_5"/>
<dbReference type="GO" id="GO:0016491">
    <property type="term" value="F:oxidoreductase activity"/>
    <property type="evidence" value="ECO:0007669"/>
    <property type="project" value="InterPro"/>
</dbReference>
<dbReference type="Gene3D" id="2.60.120.260">
    <property type="entry name" value="Galactose-binding domain-like"/>
    <property type="match status" value="1"/>
</dbReference>
<dbReference type="KEGG" id="rei:IE4771_CH02548"/>
<dbReference type="InterPro" id="IPR041017">
    <property type="entry name" value="Thioredoxin_10"/>
</dbReference>
<keyword evidence="1" id="KW-0472">Membrane</keyword>
<name>A0A060HXL2_RHIET</name>
<dbReference type="Pfam" id="PF00578">
    <property type="entry name" value="AhpC-TSA"/>
    <property type="match status" value="1"/>
</dbReference>
<dbReference type="InterPro" id="IPR013766">
    <property type="entry name" value="Thioredoxin_domain"/>
</dbReference>
<feature type="transmembrane region" description="Helical" evidence="1">
    <location>
        <begin position="124"/>
        <end position="141"/>
    </location>
</feature>
<dbReference type="AlphaFoldDB" id="A0A060HXL2"/>
<feature type="domain" description="Thioredoxin" evidence="2">
    <location>
        <begin position="325"/>
        <end position="470"/>
    </location>
</feature>
<keyword evidence="1" id="KW-1133">Transmembrane helix</keyword>
<protein>
    <submittedName>
        <fullName evidence="3">Cytochrome-c biogenesis protein</fullName>
    </submittedName>
</protein>
<gene>
    <name evidence="3" type="ORF">IE4771_CH02548</name>
</gene>
<dbReference type="OrthoDB" id="9811352at2"/>
<proteinExistence type="predicted"/>
<feature type="transmembrane region" description="Helical" evidence="1">
    <location>
        <begin position="59"/>
        <end position="82"/>
    </location>
</feature>